<sequence length="230" mass="26166">MCGTVIPKTSSNREPIELQILKMELAKVKCNCNTCEPSKESVPVREDSDYSDAAIQVEKLNDPLDRFIYGNPHSPAEDTFDGQNRKDAMKYYRSDTFCPNCYFIWDLLRRFTKVFKDEECEIRPNMFSCDKSTEKDVEFNDSSTSATPKPVVSLPSNLTLCDFISETSMNTNGTTSQAKSRDNDRVKFLDDNEHDLCYLNKGPKPIPAPLHGHCFCLDNFIEAIRPPLPI</sequence>
<dbReference type="EMBL" id="OU893349">
    <property type="protein sequence ID" value="CAG9787756.1"/>
    <property type="molecule type" value="Genomic_DNA"/>
</dbReference>
<dbReference type="AlphaFoldDB" id="A0A9N9WCT5"/>
<proteinExistence type="predicted"/>
<reference evidence="1" key="1">
    <citation type="submission" date="2021-12" db="EMBL/GenBank/DDBJ databases">
        <authorList>
            <person name="King R."/>
        </authorList>
    </citation>
    <scope>NUCLEOTIDE SEQUENCE</scope>
</reference>
<reference evidence="1" key="2">
    <citation type="submission" date="2022-10" db="EMBL/GenBank/DDBJ databases">
        <authorList>
            <consortium name="ENA_rothamsted_submissions"/>
            <consortium name="culmorum"/>
            <person name="King R."/>
        </authorList>
    </citation>
    <scope>NUCLEOTIDE SEQUENCE</scope>
</reference>
<accession>A0A9N9WCT5</accession>
<evidence type="ECO:0000313" key="2">
    <source>
        <dbReference type="Proteomes" id="UP001153714"/>
    </source>
</evidence>
<protein>
    <submittedName>
        <fullName evidence="1">Uncharacterized protein</fullName>
    </submittedName>
</protein>
<dbReference type="Proteomes" id="UP001153714">
    <property type="component" value="Chromosome 18"/>
</dbReference>
<organism evidence="1 2">
    <name type="scientific">Diatraea saccharalis</name>
    <name type="common">sugarcane borer</name>
    <dbReference type="NCBI Taxonomy" id="40085"/>
    <lineage>
        <taxon>Eukaryota</taxon>
        <taxon>Metazoa</taxon>
        <taxon>Ecdysozoa</taxon>
        <taxon>Arthropoda</taxon>
        <taxon>Hexapoda</taxon>
        <taxon>Insecta</taxon>
        <taxon>Pterygota</taxon>
        <taxon>Neoptera</taxon>
        <taxon>Endopterygota</taxon>
        <taxon>Lepidoptera</taxon>
        <taxon>Glossata</taxon>
        <taxon>Ditrysia</taxon>
        <taxon>Pyraloidea</taxon>
        <taxon>Crambidae</taxon>
        <taxon>Crambinae</taxon>
        <taxon>Diatraea</taxon>
    </lineage>
</organism>
<keyword evidence="2" id="KW-1185">Reference proteome</keyword>
<name>A0A9N9WCT5_9NEOP</name>
<evidence type="ECO:0000313" key="1">
    <source>
        <dbReference type="EMBL" id="CAG9787756.1"/>
    </source>
</evidence>
<gene>
    <name evidence="1" type="ORF">DIATSA_LOCUS5618</name>
</gene>
<dbReference type="OrthoDB" id="7294846at2759"/>